<dbReference type="Proteomes" id="UP000091820">
    <property type="component" value="Unassembled WGS sequence"/>
</dbReference>
<dbReference type="AlphaFoldDB" id="A0A1A9X230"/>
<accession>A0A1A9X230</accession>
<dbReference type="GO" id="GO:0005634">
    <property type="term" value="C:nucleus"/>
    <property type="evidence" value="ECO:0007669"/>
    <property type="project" value="UniProtKB-SubCell"/>
</dbReference>
<dbReference type="InterPro" id="IPR001005">
    <property type="entry name" value="SANT/Myb"/>
</dbReference>
<dbReference type="InterPro" id="IPR037830">
    <property type="entry name" value="ZZZ3"/>
</dbReference>
<feature type="region of interest" description="Disordered" evidence="2">
    <location>
        <begin position="102"/>
        <end position="122"/>
    </location>
</feature>
<dbReference type="InterPro" id="IPR009057">
    <property type="entry name" value="Homeodomain-like_sf"/>
</dbReference>
<dbReference type="PANTHER" id="PTHR22705:SF0">
    <property type="entry name" value="ZZ-TYPE ZINC FINGER-CONTAINING PROTEIN 3"/>
    <property type="match status" value="1"/>
</dbReference>
<proteinExistence type="predicted"/>
<dbReference type="Gene3D" id="1.10.10.60">
    <property type="entry name" value="Homeodomain-like"/>
    <property type="match status" value="1"/>
</dbReference>
<dbReference type="SUPFAM" id="SSF46689">
    <property type="entry name" value="Homeodomain-like"/>
    <property type="match status" value="1"/>
</dbReference>
<dbReference type="EnsemblMetazoa" id="GBRI041393-RA">
    <property type="protein sequence ID" value="GBRI041393-PA"/>
    <property type="gene ID" value="GBRI041393"/>
</dbReference>
<keyword evidence="5" id="KW-1185">Reference proteome</keyword>
<dbReference type="Pfam" id="PF00249">
    <property type="entry name" value="Myb_DNA-binding"/>
    <property type="match status" value="1"/>
</dbReference>
<organism evidence="4 5">
    <name type="scientific">Glossina brevipalpis</name>
    <dbReference type="NCBI Taxonomy" id="37001"/>
    <lineage>
        <taxon>Eukaryota</taxon>
        <taxon>Metazoa</taxon>
        <taxon>Ecdysozoa</taxon>
        <taxon>Arthropoda</taxon>
        <taxon>Hexapoda</taxon>
        <taxon>Insecta</taxon>
        <taxon>Pterygota</taxon>
        <taxon>Neoptera</taxon>
        <taxon>Endopterygota</taxon>
        <taxon>Diptera</taxon>
        <taxon>Brachycera</taxon>
        <taxon>Muscomorpha</taxon>
        <taxon>Hippoboscoidea</taxon>
        <taxon>Glossinidae</taxon>
        <taxon>Glossina</taxon>
    </lineage>
</organism>
<evidence type="ECO:0000256" key="1">
    <source>
        <dbReference type="ARBA" id="ARBA00004123"/>
    </source>
</evidence>
<sequence length="354" mass="40881">MDEQRDAENAGENVFYFESDHLALRGNPDYTNMLRAISMLEAQKVRVHKQIEELALAKATYLGNPHLFLNKLKNGEEIIPPYQMTIVKLPEIANYKNLVPQDTKTKPEHEAGSDDLRSLPDVTTGTVKPETRLWTVEEQQRLEELLIKYPEERIEMHRFNKIAKELGNRTALQVCSRVQKYFQKLCSAGMPVPGRIPKNRRYIQTKLKHHYKPSTFFPSHMVPVHIPEDDYAFEDLMNPDANKSSEIKYKSRSGLNDASDNNVKSESVAEEQQQQIINMLKVIRQEKLTTSEGYNPDPLAAKCESCRLTPVSCVRWHCNTCYCYLNLCSDCLTYQLMEQKFEHLSHDVVTENES</sequence>
<dbReference type="VEuPathDB" id="VectorBase:GBRI041393"/>
<dbReference type="CDD" id="cd00167">
    <property type="entry name" value="SANT"/>
    <property type="match status" value="1"/>
</dbReference>
<evidence type="ECO:0000259" key="3">
    <source>
        <dbReference type="PROSITE" id="PS51294"/>
    </source>
</evidence>
<evidence type="ECO:0000313" key="5">
    <source>
        <dbReference type="Proteomes" id="UP000091820"/>
    </source>
</evidence>
<feature type="domain" description="HTH myb-type" evidence="3">
    <location>
        <begin position="134"/>
        <end position="186"/>
    </location>
</feature>
<dbReference type="STRING" id="37001.A0A1A9X230"/>
<dbReference type="SMART" id="SM00717">
    <property type="entry name" value="SANT"/>
    <property type="match status" value="1"/>
</dbReference>
<dbReference type="SUPFAM" id="SSF57850">
    <property type="entry name" value="RING/U-box"/>
    <property type="match status" value="1"/>
</dbReference>
<evidence type="ECO:0000313" key="4">
    <source>
        <dbReference type="EnsemblMetazoa" id="GBRI041393-PA"/>
    </source>
</evidence>
<reference evidence="4" key="2">
    <citation type="submission" date="2020-05" db="UniProtKB">
        <authorList>
            <consortium name="EnsemblMetazoa"/>
        </authorList>
    </citation>
    <scope>IDENTIFICATION</scope>
    <source>
        <strain evidence="4">IAEA</strain>
    </source>
</reference>
<feature type="compositionally biased region" description="Basic and acidic residues" evidence="2">
    <location>
        <begin position="103"/>
        <end position="118"/>
    </location>
</feature>
<dbReference type="InterPro" id="IPR017930">
    <property type="entry name" value="Myb_dom"/>
</dbReference>
<reference evidence="5" key="1">
    <citation type="submission" date="2014-03" db="EMBL/GenBank/DDBJ databases">
        <authorList>
            <person name="Aksoy S."/>
            <person name="Warren W."/>
            <person name="Wilson R.K."/>
        </authorList>
    </citation>
    <scope>NUCLEOTIDE SEQUENCE [LARGE SCALE GENOMIC DNA]</scope>
    <source>
        <strain evidence="5">IAEA</strain>
    </source>
</reference>
<dbReference type="PANTHER" id="PTHR22705">
    <property type="entry name" value="ZINC FINGER, ZZ DOMAIN CONTAINING 3"/>
    <property type="match status" value="1"/>
</dbReference>
<comment type="subcellular location">
    <subcellularLocation>
        <location evidence="1">Nucleus</location>
    </subcellularLocation>
</comment>
<dbReference type="PROSITE" id="PS51294">
    <property type="entry name" value="HTH_MYB"/>
    <property type="match status" value="1"/>
</dbReference>
<protein>
    <recommendedName>
        <fullName evidence="3">HTH myb-type domain-containing protein</fullName>
    </recommendedName>
</protein>
<name>A0A1A9X230_9MUSC</name>
<evidence type="ECO:0000256" key="2">
    <source>
        <dbReference type="SAM" id="MobiDB-lite"/>
    </source>
</evidence>